<evidence type="ECO:0000313" key="1">
    <source>
        <dbReference type="EMBL" id="GAG44490.1"/>
    </source>
</evidence>
<organism evidence="1">
    <name type="scientific">marine sediment metagenome</name>
    <dbReference type="NCBI Taxonomy" id="412755"/>
    <lineage>
        <taxon>unclassified sequences</taxon>
        <taxon>metagenomes</taxon>
        <taxon>ecological metagenomes</taxon>
    </lineage>
</organism>
<feature type="non-terminal residue" evidence="1">
    <location>
        <position position="161"/>
    </location>
</feature>
<reference evidence="1" key="1">
    <citation type="journal article" date="2014" name="Front. Microbiol.">
        <title>High frequency of phylogenetically diverse reductive dehalogenase-homologous genes in deep subseafloor sedimentary metagenomes.</title>
        <authorList>
            <person name="Kawai M."/>
            <person name="Futagami T."/>
            <person name="Toyoda A."/>
            <person name="Takaki Y."/>
            <person name="Nishi S."/>
            <person name="Hori S."/>
            <person name="Arai W."/>
            <person name="Tsubouchi T."/>
            <person name="Morono Y."/>
            <person name="Uchiyama I."/>
            <person name="Ito T."/>
            <person name="Fujiyama A."/>
            <person name="Inagaki F."/>
            <person name="Takami H."/>
        </authorList>
    </citation>
    <scope>NUCLEOTIDE SEQUENCE</scope>
    <source>
        <strain evidence="1">Expedition CK06-06</strain>
    </source>
</reference>
<dbReference type="AlphaFoldDB" id="X0XMT5"/>
<accession>X0XMT5</accession>
<evidence type="ECO:0008006" key="2">
    <source>
        <dbReference type="Google" id="ProtNLM"/>
    </source>
</evidence>
<name>X0XMT5_9ZZZZ</name>
<dbReference type="EMBL" id="BARS01056650">
    <property type="protein sequence ID" value="GAG44490.1"/>
    <property type="molecule type" value="Genomic_DNA"/>
</dbReference>
<gene>
    <name evidence="1" type="ORF">S01H1_83353</name>
</gene>
<comment type="caution">
    <text evidence="1">The sequence shown here is derived from an EMBL/GenBank/DDBJ whole genome shotgun (WGS) entry which is preliminary data.</text>
</comment>
<sequence>MAWLTLAGRIKKSGGGRTQPDLVQLYYSILMSLREFVQSLPADLKLAPIEKKGINGSTGKKPVTKYRNQDLDGHQVADLMESDRTISAVGLWCGAKNDGVVMLDVDHKLFMLQRDKSKPLGNPPVISSTREDAAKFVYRVPREAIGQVVGLKIDPGNNGWG</sequence>
<proteinExistence type="predicted"/>
<protein>
    <recommendedName>
        <fullName evidence="2">DNA primase/polymerase bifunctional N-terminal domain-containing protein</fullName>
    </recommendedName>
</protein>